<feature type="domain" description="PBP" evidence="13">
    <location>
        <begin position="33"/>
        <end position="261"/>
    </location>
</feature>
<keyword evidence="8 12" id="KW-0732">Signal</keyword>
<evidence type="ECO:0000256" key="2">
    <source>
        <dbReference type="ARBA" id="ARBA00004193"/>
    </source>
</evidence>
<dbReference type="Pfam" id="PF12849">
    <property type="entry name" value="PBP_like_2"/>
    <property type="match status" value="1"/>
</dbReference>
<evidence type="ECO:0000256" key="9">
    <source>
        <dbReference type="ARBA" id="ARBA00023136"/>
    </source>
</evidence>
<protein>
    <recommendedName>
        <fullName evidence="12">Phosphate-binding protein</fullName>
    </recommendedName>
</protein>
<dbReference type="Proteomes" id="UP000003491">
    <property type="component" value="Unassembled WGS sequence"/>
</dbReference>
<dbReference type="InterPro" id="IPR011862">
    <property type="entry name" value="Phos-bd"/>
</dbReference>
<feature type="signal peptide" evidence="12">
    <location>
        <begin position="1"/>
        <end position="30"/>
    </location>
</feature>
<dbReference type="InterPro" id="IPR024370">
    <property type="entry name" value="PBP_domain"/>
</dbReference>
<keyword evidence="7 12" id="KW-0592">Phosphate transport</keyword>
<comment type="subcellular location">
    <subcellularLocation>
        <location evidence="2 12">Cell membrane</location>
        <topology evidence="2 12">Lipid-anchor</topology>
    </subcellularLocation>
</comment>
<dbReference type="PANTHER" id="PTHR30570:SF4">
    <property type="entry name" value="PHOSPHATE-BINDING PROTEIN PSTS 1"/>
    <property type="match status" value="1"/>
</dbReference>
<keyword evidence="11 12" id="KW-0449">Lipoprotein</keyword>
<comment type="caution">
    <text evidence="14">The sequence shown here is derived from an EMBL/GenBank/DDBJ whole genome shotgun (WGS) entry which is preliminary data.</text>
</comment>
<reference evidence="14 15" key="1">
    <citation type="submission" date="2009-01" db="EMBL/GenBank/DDBJ databases">
        <authorList>
            <person name="Qin X."/>
            <person name="Bachman B."/>
            <person name="Battles P."/>
            <person name="Bell A."/>
            <person name="Bess C."/>
            <person name="Bickham C."/>
            <person name="Chaboub L."/>
            <person name="Chen D."/>
            <person name="Coyle M."/>
            <person name="Deiros D.R."/>
            <person name="Dinh H."/>
            <person name="Forbes L."/>
            <person name="Fowler G."/>
            <person name="Francisco L."/>
            <person name="Fu Q."/>
            <person name="Gubbala S."/>
            <person name="Hale W."/>
            <person name="Han Y."/>
            <person name="Hemphill L."/>
            <person name="Highlander S.K."/>
            <person name="Hirani K."/>
            <person name="Hogues M."/>
            <person name="Jackson L."/>
            <person name="Jakkamsetti A."/>
            <person name="Javaid M."/>
            <person name="Jiang H."/>
            <person name="Korchina V."/>
            <person name="Kovar C."/>
            <person name="Lara F."/>
            <person name="Lee S."/>
            <person name="Mata R."/>
            <person name="Mathew T."/>
            <person name="Moen C."/>
            <person name="Morales K."/>
            <person name="Munidasa M."/>
            <person name="Nazareth L."/>
            <person name="Ngo R."/>
            <person name="Nguyen L."/>
            <person name="Okwuonu G."/>
            <person name="Ongeri F."/>
            <person name="Patil S."/>
            <person name="Petrosino J."/>
            <person name="Pham C."/>
            <person name="Pham P."/>
            <person name="Pu L.-L."/>
            <person name="Puazo M."/>
            <person name="Raj R."/>
            <person name="Reid J."/>
            <person name="Rouhana J."/>
            <person name="Saada N."/>
            <person name="Shang Y."/>
            <person name="Simmons D."/>
            <person name="Thornton R."/>
            <person name="Warren J."/>
            <person name="Weissenberger G."/>
            <person name="Zhang J."/>
            <person name="Zhang L."/>
            <person name="Zhou C."/>
            <person name="Zhu D."/>
            <person name="Muzny D."/>
            <person name="Worley K."/>
            <person name="Gibbs R."/>
        </authorList>
    </citation>
    <scope>NUCLEOTIDE SEQUENCE [LARGE SCALE GENOMIC DNA]</scope>
    <source>
        <strain evidence="14 15">ATCC 33200</strain>
    </source>
</reference>
<sequence>MEKLMRKNFKFKIAAVCGLLAILIGLTGCANNNSNKITVVGSSAMQLLAEQAGNDYRLSHPDSNIVVQGGGSGTGLSQVQAGAVEIGTSDVFAETQKGIDAKKLQNHLVAVVGVVPIANKSAGVSNLSKQQLSDIFTGKITNWKQVGGKNQTITVINRSKGSGTRGTFEGLVLNGKKPIQAQEQDSNGTVRKIVSSTPGTISYISFQYANDENIQKLSIDGIKPTNKNVETNRWQLWSYEHIYTKGKPNKNVQKFIDYMLGSKVQNDLVPKLGYISIDKMQVERDSNNHVVQK</sequence>
<dbReference type="NCBIfam" id="TIGR02136">
    <property type="entry name" value="ptsS_2"/>
    <property type="match status" value="1"/>
</dbReference>
<dbReference type="GO" id="GO:0006817">
    <property type="term" value="P:phosphate ion transport"/>
    <property type="evidence" value="ECO:0007669"/>
    <property type="project" value="UniProtKB-UniRule"/>
</dbReference>
<evidence type="ECO:0000256" key="10">
    <source>
        <dbReference type="ARBA" id="ARBA00023139"/>
    </source>
</evidence>
<feature type="chain" id="PRO_5041479747" description="Phosphate-binding protein" evidence="12">
    <location>
        <begin position="31"/>
        <end position="293"/>
    </location>
</feature>
<name>C2E7H4_LACJH</name>
<comment type="function">
    <text evidence="12">Involved in the system for phosphate transport across the cytoplasmic membrane.</text>
</comment>
<dbReference type="AlphaFoldDB" id="C2E7H4"/>
<comment type="similarity">
    <text evidence="3 12">Belongs to the PstS family.</text>
</comment>
<dbReference type="SUPFAM" id="SSF53850">
    <property type="entry name" value="Periplasmic binding protein-like II"/>
    <property type="match status" value="1"/>
</dbReference>
<dbReference type="CDD" id="cd13653">
    <property type="entry name" value="PBP2_phosphate_like_1"/>
    <property type="match status" value="1"/>
</dbReference>
<keyword evidence="9" id="KW-0472">Membrane</keyword>
<dbReference type="GO" id="GO:0042301">
    <property type="term" value="F:phosphate ion binding"/>
    <property type="evidence" value="ECO:0007669"/>
    <property type="project" value="UniProtKB-UniRule"/>
</dbReference>
<evidence type="ECO:0000259" key="13">
    <source>
        <dbReference type="Pfam" id="PF12849"/>
    </source>
</evidence>
<dbReference type="GO" id="GO:0005886">
    <property type="term" value="C:plasma membrane"/>
    <property type="evidence" value="ECO:0007669"/>
    <property type="project" value="UniProtKB-SubCell"/>
</dbReference>
<organism evidence="14 15">
    <name type="scientific">Lactobacillus johnsonii ATCC 33200</name>
    <dbReference type="NCBI Taxonomy" id="525330"/>
    <lineage>
        <taxon>Bacteria</taxon>
        <taxon>Bacillati</taxon>
        <taxon>Bacillota</taxon>
        <taxon>Bacilli</taxon>
        <taxon>Lactobacillales</taxon>
        <taxon>Lactobacillaceae</taxon>
        <taxon>Lactobacillus</taxon>
    </lineage>
</organism>
<dbReference type="PANTHER" id="PTHR30570">
    <property type="entry name" value="PERIPLASMIC PHOSPHATE BINDING COMPONENT OF PHOSPHATE ABC TRANSPORTER"/>
    <property type="match status" value="1"/>
</dbReference>
<evidence type="ECO:0000256" key="7">
    <source>
        <dbReference type="ARBA" id="ARBA00022592"/>
    </source>
</evidence>
<keyword evidence="5 12" id="KW-0813">Transport</keyword>
<dbReference type="Gene3D" id="3.40.190.10">
    <property type="entry name" value="Periplasmic binding protein-like II"/>
    <property type="match status" value="2"/>
</dbReference>
<evidence type="ECO:0000256" key="8">
    <source>
        <dbReference type="ARBA" id="ARBA00022729"/>
    </source>
</evidence>
<dbReference type="InterPro" id="IPR050811">
    <property type="entry name" value="Phosphate_ABC_transporter"/>
</dbReference>
<dbReference type="EMBL" id="ACGR01000043">
    <property type="protein sequence ID" value="EEJ59261.1"/>
    <property type="molecule type" value="Genomic_DNA"/>
</dbReference>
<evidence type="ECO:0000256" key="12">
    <source>
        <dbReference type="RuleBase" id="RU367119"/>
    </source>
</evidence>
<evidence type="ECO:0000256" key="6">
    <source>
        <dbReference type="ARBA" id="ARBA00022475"/>
    </source>
</evidence>
<comment type="function">
    <text evidence="1">Part of the ABC transporter complex PstSACB involved in phosphate import.</text>
</comment>
<evidence type="ECO:0000313" key="14">
    <source>
        <dbReference type="EMBL" id="EEJ59261.1"/>
    </source>
</evidence>
<evidence type="ECO:0000313" key="15">
    <source>
        <dbReference type="Proteomes" id="UP000003491"/>
    </source>
</evidence>
<dbReference type="PATRIC" id="fig|525330.7.peg.566"/>
<evidence type="ECO:0000256" key="11">
    <source>
        <dbReference type="ARBA" id="ARBA00023288"/>
    </source>
</evidence>
<dbReference type="PROSITE" id="PS51257">
    <property type="entry name" value="PROKAR_LIPOPROTEIN"/>
    <property type="match status" value="1"/>
</dbReference>
<keyword evidence="6 12" id="KW-1003">Cell membrane</keyword>
<comment type="subunit">
    <text evidence="4 12">The complex is composed of two ATP-binding proteins (PstB), two transmembrane proteins (PstC and PstA) and a solute-binding protein (PstS).</text>
</comment>
<proteinExistence type="inferred from homology"/>
<evidence type="ECO:0000256" key="1">
    <source>
        <dbReference type="ARBA" id="ARBA00002841"/>
    </source>
</evidence>
<dbReference type="HOGENOM" id="CLU_026228_5_0_9"/>
<evidence type="ECO:0000256" key="4">
    <source>
        <dbReference type="ARBA" id="ARBA00011529"/>
    </source>
</evidence>
<evidence type="ECO:0000256" key="3">
    <source>
        <dbReference type="ARBA" id="ARBA00008725"/>
    </source>
</evidence>
<evidence type="ECO:0000256" key="5">
    <source>
        <dbReference type="ARBA" id="ARBA00022448"/>
    </source>
</evidence>
<accession>C2E7H4</accession>
<keyword evidence="10 12" id="KW-0564">Palmitate</keyword>
<gene>
    <name evidence="14" type="primary">pstS</name>
    <name evidence="14" type="ORF">HMPREF0528_1698</name>
</gene>